<reference evidence="3 4" key="1">
    <citation type="submission" date="2019-03" db="EMBL/GenBank/DDBJ databases">
        <title>Genomic Encyclopedia of Type Strains, Phase IV (KMG-IV): sequencing the most valuable type-strain genomes for metagenomic binning, comparative biology and taxonomic classification.</title>
        <authorList>
            <person name="Goeker M."/>
        </authorList>
    </citation>
    <scope>NUCLEOTIDE SEQUENCE [LARGE SCALE GENOMIC DNA]</scope>
    <source>
        <strain evidence="3 4">DSM 24766</strain>
    </source>
</reference>
<evidence type="ECO:0000259" key="2">
    <source>
        <dbReference type="Pfam" id="PF09347"/>
    </source>
</evidence>
<evidence type="ECO:0000256" key="1">
    <source>
        <dbReference type="SAM" id="MobiDB-lite"/>
    </source>
</evidence>
<dbReference type="InterPro" id="IPR017792">
    <property type="entry name" value="UAAP1"/>
</dbReference>
<feature type="region of interest" description="Disordered" evidence="1">
    <location>
        <begin position="27"/>
        <end position="46"/>
    </location>
</feature>
<gene>
    <name evidence="3" type="ORF">EV663_10766</name>
</gene>
<keyword evidence="4" id="KW-1185">Reference proteome</keyword>
<dbReference type="EMBL" id="SLXU01000007">
    <property type="protein sequence ID" value="TCP60892.1"/>
    <property type="molecule type" value="Genomic_DNA"/>
</dbReference>
<feature type="compositionally biased region" description="Pro residues" evidence="1">
    <location>
        <begin position="37"/>
        <end position="46"/>
    </location>
</feature>
<name>A0A4R2RC08_9RHOB</name>
<sequence>MQHVSRTPEAIAADRARYEEHQRKGLEFAPRALPGSSPRPAPPPEPGRVLVNETVPGGWYWTTRLAAGEGLRILAGGLGGSVSLAAWSAADTAERMNLPDTVKVQWTTDLRKGRVILSDMGRVLFSIAEDSSGAHDALTGGAPASEPGTPHARNTRDNMVLAAAKLGLDKRDLHALLTFFAPVRVDAAGRFFWNGALLSGDDWVELRAEQDVMLALSNNRHPLDPDQGIVPAVRVLHLAAVPVAADDLCRTATAEAIRAFQNTARA</sequence>
<dbReference type="PANTHER" id="PTHR31527:SF0">
    <property type="entry name" value="RE64534P"/>
    <property type="match status" value="1"/>
</dbReference>
<dbReference type="RefSeq" id="WP_207904414.1">
    <property type="nucleotide sequence ID" value="NZ_SLXU01000007.1"/>
</dbReference>
<accession>A0A4R2RC08</accession>
<protein>
    <recommendedName>
        <fullName evidence="2">DUF1989 domain-containing protein</fullName>
    </recommendedName>
</protein>
<organism evidence="3 4">
    <name type="scientific">Rhodovulum bhavnagarense</name>
    <dbReference type="NCBI Taxonomy" id="992286"/>
    <lineage>
        <taxon>Bacteria</taxon>
        <taxon>Pseudomonadati</taxon>
        <taxon>Pseudomonadota</taxon>
        <taxon>Alphaproteobacteria</taxon>
        <taxon>Rhodobacterales</taxon>
        <taxon>Paracoccaceae</taxon>
        <taxon>Rhodovulum</taxon>
    </lineage>
</organism>
<dbReference type="Pfam" id="PF09347">
    <property type="entry name" value="DUF1989"/>
    <property type="match status" value="1"/>
</dbReference>
<comment type="caution">
    <text evidence="3">The sequence shown here is derived from an EMBL/GenBank/DDBJ whole genome shotgun (WGS) entry which is preliminary data.</text>
</comment>
<dbReference type="Proteomes" id="UP000295050">
    <property type="component" value="Unassembled WGS sequence"/>
</dbReference>
<evidence type="ECO:0000313" key="4">
    <source>
        <dbReference type="Proteomes" id="UP000295050"/>
    </source>
</evidence>
<evidence type="ECO:0000313" key="3">
    <source>
        <dbReference type="EMBL" id="TCP60892.1"/>
    </source>
</evidence>
<proteinExistence type="predicted"/>
<dbReference type="PANTHER" id="PTHR31527">
    <property type="entry name" value="RE64534P"/>
    <property type="match status" value="1"/>
</dbReference>
<dbReference type="InterPro" id="IPR018959">
    <property type="entry name" value="DUF1989"/>
</dbReference>
<dbReference type="AlphaFoldDB" id="A0A4R2RC08"/>
<feature type="domain" description="DUF1989" evidence="2">
    <location>
        <begin position="53"/>
        <end position="212"/>
    </location>
</feature>
<dbReference type="NCBIfam" id="TIGR03425">
    <property type="entry name" value="urea_degr_2"/>
    <property type="match status" value="1"/>
</dbReference>